<evidence type="ECO:0000259" key="11">
    <source>
        <dbReference type="PROSITE" id="PS50939"/>
    </source>
</evidence>
<comment type="subcellular location">
    <subcellularLocation>
        <location evidence="1">Membrane</location>
    </subcellularLocation>
</comment>
<dbReference type="OrthoDB" id="6372137at2759"/>
<dbReference type="InterPro" id="IPR005018">
    <property type="entry name" value="DOMON_domain"/>
</dbReference>
<dbReference type="PROSITE" id="PS50939">
    <property type="entry name" value="CYTOCHROME_B561"/>
    <property type="match status" value="1"/>
</dbReference>
<evidence type="ECO:0000256" key="4">
    <source>
        <dbReference type="ARBA" id="ARBA00022729"/>
    </source>
</evidence>
<dbReference type="SMART" id="SM00664">
    <property type="entry name" value="DoH"/>
    <property type="match status" value="1"/>
</dbReference>
<keyword evidence="5" id="KW-0249">Electron transport</keyword>
<feature type="chain" id="PRO_5012846961" description="Cytochrome b561 domain-containing protein" evidence="9">
    <location>
        <begin position="19"/>
        <end position="464"/>
    </location>
</feature>
<dbReference type="InParanoid" id="A0A1X7VGF0"/>
<feature type="transmembrane region" description="Helical" evidence="8">
    <location>
        <begin position="260"/>
        <end position="280"/>
    </location>
</feature>
<keyword evidence="2" id="KW-0813">Transport</keyword>
<evidence type="ECO:0000256" key="8">
    <source>
        <dbReference type="SAM" id="Phobius"/>
    </source>
</evidence>
<name>A0A1X7VGF0_AMPQE</name>
<dbReference type="STRING" id="400682.A0A1X7VGF0"/>
<evidence type="ECO:0000313" key="12">
    <source>
        <dbReference type="EnsemblMetazoa" id="Aqu2.1.38572_001"/>
    </source>
</evidence>
<feature type="transmembrane region" description="Helical" evidence="8">
    <location>
        <begin position="332"/>
        <end position="351"/>
    </location>
</feature>
<keyword evidence="3 8" id="KW-0812">Transmembrane</keyword>
<evidence type="ECO:0000256" key="2">
    <source>
        <dbReference type="ARBA" id="ARBA00022448"/>
    </source>
</evidence>
<keyword evidence="13" id="KW-1185">Reference proteome</keyword>
<dbReference type="EnsemblMetazoa" id="XM_019993717.1">
    <property type="protein sequence ID" value="XP_019849276.1"/>
    <property type="gene ID" value="LOC100641162"/>
</dbReference>
<feature type="transmembrane region" description="Helical" evidence="8">
    <location>
        <begin position="357"/>
        <end position="379"/>
    </location>
</feature>
<dbReference type="Pfam" id="PF03351">
    <property type="entry name" value="DOMON"/>
    <property type="match status" value="1"/>
</dbReference>
<sequence length="464" mass="53091">MEFSSIFSLFVLFSFILARDLSQASRVQPRHEEDQGTMDTCYPSNVVYPHRCQGNECTMSLSWRDHEEWVEFNLTAKTQGHSVWVALGFSEDGEMANSDVVTCWYNHGFEIHTAWTSSIGHSLTLSNDNKDSVALLSANYSNGAVSCHFSKRKVPLSNSSIHVKSLSQKNWHILLSWGQLAISRKNDVSMSQHAVKFSTSCPCDVSDCYQMCLCVNQLRFLLFKLHGSIMIIVFVFLLPLATIIARYYRDTFRENWFKSHMTLMLSGVVGMILGLGFILGHTGGKFYVGPHQLIGIIAIGFSVIQAFIAVFRPHAGKSLKRKLFTFFHRLNAVTILLLGTIALFWGTWYIHKEHKMALLWMYSLLSTALLLFLLIVLFLELRQYRSKCTVINPPVKYRKLDHPSSDTEDEDEIFVKENPQESSKKHYASPYFKEKVIFLLYLLQSFTLTGLLSAFIFYRTSEEN</sequence>
<dbReference type="GO" id="GO:0016020">
    <property type="term" value="C:membrane"/>
    <property type="evidence" value="ECO:0007669"/>
    <property type="project" value="UniProtKB-SubCell"/>
</dbReference>
<evidence type="ECO:0000256" key="9">
    <source>
        <dbReference type="SAM" id="SignalP"/>
    </source>
</evidence>
<evidence type="ECO:0000256" key="7">
    <source>
        <dbReference type="ARBA" id="ARBA00023136"/>
    </source>
</evidence>
<evidence type="ECO:0000256" key="3">
    <source>
        <dbReference type="ARBA" id="ARBA00022692"/>
    </source>
</evidence>
<proteinExistence type="predicted"/>
<reference evidence="13" key="1">
    <citation type="journal article" date="2010" name="Nature">
        <title>The Amphimedon queenslandica genome and the evolution of animal complexity.</title>
        <authorList>
            <person name="Srivastava M."/>
            <person name="Simakov O."/>
            <person name="Chapman J."/>
            <person name="Fahey B."/>
            <person name="Gauthier M.E."/>
            <person name="Mitros T."/>
            <person name="Richards G.S."/>
            <person name="Conaco C."/>
            <person name="Dacre M."/>
            <person name="Hellsten U."/>
            <person name="Larroux C."/>
            <person name="Putnam N.H."/>
            <person name="Stanke M."/>
            <person name="Adamska M."/>
            <person name="Darling A."/>
            <person name="Degnan S.M."/>
            <person name="Oakley T.H."/>
            <person name="Plachetzki D.C."/>
            <person name="Zhai Y."/>
            <person name="Adamski M."/>
            <person name="Calcino A."/>
            <person name="Cummins S.F."/>
            <person name="Goodstein D.M."/>
            <person name="Harris C."/>
            <person name="Jackson D.J."/>
            <person name="Leys S.P."/>
            <person name="Shu S."/>
            <person name="Woodcroft B.J."/>
            <person name="Vervoort M."/>
            <person name="Kosik K.S."/>
            <person name="Manning G."/>
            <person name="Degnan B.M."/>
            <person name="Rokhsar D.S."/>
        </authorList>
    </citation>
    <scope>NUCLEOTIDE SEQUENCE [LARGE SCALE GENOMIC DNA]</scope>
</reference>
<feature type="signal peptide" evidence="9">
    <location>
        <begin position="1"/>
        <end position="18"/>
    </location>
</feature>
<dbReference type="SMART" id="SM00665">
    <property type="entry name" value="B561"/>
    <property type="match status" value="1"/>
</dbReference>
<evidence type="ECO:0000256" key="5">
    <source>
        <dbReference type="ARBA" id="ARBA00022982"/>
    </source>
</evidence>
<evidence type="ECO:0000259" key="10">
    <source>
        <dbReference type="PROSITE" id="PS50836"/>
    </source>
</evidence>
<gene>
    <name evidence="12" type="primary">100641162</name>
</gene>
<feature type="transmembrane region" description="Helical" evidence="8">
    <location>
        <begin position="225"/>
        <end position="248"/>
    </location>
</feature>
<feature type="domain" description="Cytochrome b561" evidence="11">
    <location>
        <begin position="186"/>
        <end position="381"/>
    </location>
</feature>
<feature type="domain" description="DOMON" evidence="10">
    <location>
        <begin position="57"/>
        <end position="178"/>
    </location>
</feature>
<organism evidence="12">
    <name type="scientific">Amphimedon queenslandica</name>
    <name type="common">Sponge</name>
    <dbReference type="NCBI Taxonomy" id="400682"/>
    <lineage>
        <taxon>Eukaryota</taxon>
        <taxon>Metazoa</taxon>
        <taxon>Porifera</taxon>
        <taxon>Demospongiae</taxon>
        <taxon>Heteroscleromorpha</taxon>
        <taxon>Haplosclerida</taxon>
        <taxon>Niphatidae</taxon>
        <taxon>Amphimedon</taxon>
    </lineage>
</organism>
<dbReference type="PANTHER" id="PTHR23130:SF171">
    <property type="entry name" value="OS01G0895300 PROTEIN"/>
    <property type="match status" value="1"/>
</dbReference>
<keyword evidence="4 9" id="KW-0732">Signal</keyword>
<evidence type="ECO:0000256" key="6">
    <source>
        <dbReference type="ARBA" id="ARBA00022989"/>
    </source>
</evidence>
<feature type="transmembrane region" description="Helical" evidence="8">
    <location>
        <begin position="436"/>
        <end position="458"/>
    </location>
</feature>
<keyword evidence="7 8" id="KW-0472">Membrane</keyword>
<feature type="transmembrane region" description="Helical" evidence="8">
    <location>
        <begin position="292"/>
        <end position="311"/>
    </location>
</feature>
<dbReference type="AlphaFoldDB" id="A0A1X7VGF0"/>
<dbReference type="PANTHER" id="PTHR23130">
    <property type="entry name" value="CYTOCHROME B561 AND DOMON DOMAIN-CONTAINING PROTEIN"/>
    <property type="match status" value="1"/>
</dbReference>
<dbReference type="Proteomes" id="UP000007879">
    <property type="component" value="Unassembled WGS sequence"/>
</dbReference>
<dbReference type="PROSITE" id="PS50836">
    <property type="entry name" value="DOMON"/>
    <property type="match status" value="1"/>
</dbReference>
<keyword evidence="6 8" id="KW-1133">Transmembrane helix</keyword>
<dbReference type="Gene3D" id="1.20.120.1770">
    <property type="match status" value="1"/>
</dbReference>
<evidence type="ECO:0000256" key="1">
    <source>
        <dbReference type="ARBA" id="ARBA00004370"/>
    </source>
</evidence>
<protein>
    <recommendedName>
        <fullName evidence="14">Cytochrome b561 domain-containing protein</fullName>
    </recommendedName>
</protein>
<dbReference type="EnsemblMetazoa" id="Aqu2.1.38572_001">
    <property type="protein sequence ID" value="Aqu2.1.38572_001"/>
    <property type="gene ID" value="Aqu2.1.38572"/>
</dbReference>
<evidence type="ECO:0008006" key="14">
    <source>
        <dbReference type="Google" id="ProtNLM"/>
    </source>
</evidence>
<dbReference type="CDD" id="cd08760">
    <property type="entry name" value="Cyt_b561_FRRS1_like"/>
    <property type="match status" value="1"/>
</dbReference>
<accession>A0A1X7VGF0</accession>
<dbReference type="InterPro" id="IPR006593">
    <property type="entry name" value="Cyt_b561/ferric_Rdtase_TM"/>
</dbReference>
<reference evidence="12" key="2">
    <citation type="submission" date="2017-05" db="UniProtKB">
        <authorList>
            <consortium name="EnsemblMetazoa"/>
        </authorList>
    </citation>
    <scope>IDENTIFICATION</scope>
</reference>
<evidence type="ECO:0000313" key="13">
    <source>
        <dbReference type="Proteomes" id="UP000007879"/>
    </source>
</evidence>